<dbReference type="InterPro" id="IPR036034">
    <property type="entry name" value="PDZ_sf"/>
</dbReference>
<sequence length="354" mass="36784">MKFSRLLLLGLLLIAALWMGERFVRSVWVVVDRPRPVDARGSLTEHEQHTVALFENAAPSVAYIFTGDPNGDGGAGSGFVWDLAGHVVTNYHVVEGAQSVRVRLDRGEAHEARVIGVSPDHDLAVVKLVDSRVPLRPIPLGSSADLKVGQSVYAIGNPFGLSRTLTSGIISALDRRLPTAPGREVIGAIQTDAAINPGNSGGPLLDSAGRLIGVTTAILSASGSSAGVGFAVPVDTVNRIVPILIRDKRIPRPGIGILAAPDELAARFGVSGLIVASVIPGSPAARLGLKGIDRSGGRLGDVITHVAGQPVAGIANLAALLDQIGIGKPVDITVQRDGRVRNERLVIADIAVAE</sequence>
<dbReference type="SMART" id="SM00228">
    <property type="entry name" value="PDZ"/>
    <property type="match status" value="1"/>
</dbReference>
<dbReference type="SUPFAM" id="SSF50156">
    <property type="entry name" value="PDZ domain-like"/>
    <property type="match status" value="1"/>
</dbReference>
<dbReference type="PANTHER" id="PTHR43343">
    <property type="entry name" value="PEPTIDASE S12"/>
    <property type="match status" value="1"/>
</dbReference>
<gene>
    <name evidence="6" type="ORF">VZ95_06060</name>
</gene>
<keyword evidence="4" id="KW-0720">Serine protease</keyword>
<evidence type="ECO:0000313" key="7">
    <source>
        <dbReference type="Proteomes" id="UP000033774"/>
    </source>
</evidence>
<dbReference type="InterPro" id="IPR051201">
    <property type="entry name" value="Chloro_Bact_Ser_Proteases"/>
</dbReference>
<evidence type="ECO:0000256" key="2">
    <source>
        <dbReference type="ARBA" id="ARBA00022670"/>
    </source>
</evidence>
<dbReference type="PRINTS" id="PR00834">
    <property type="entry name" value="PROTEASES2C"/>
</dbReference>
<dbReference type="EMBL" id="LAJY01000123">
    <property type="protein sequence ID" value="KJV10270.1"/>
    <property type="molecule type" value="Genomic_DNA"/>
</dbReference>
<keyword evidence="2" id="KW-0645">Protease</keyword>
<comment type="caution">
    <text evidence="6">The sequence shown here is derived from an EMBL/GenBank/DDBJ whole genome shotgun (WGS) entry which is preliminary data.</text>
</comment>
<reference evidence="6 7" key="1">
    <citation type="submission" date="2015-03" db="EMBL/GenBank/DDBJ databases">
        <title>Draft genome sequence of Elstera litoralis.</title>
        <authorList>
            <person name="Rahalkar M.C."/>
            <person name="Dhakephalkar P.K."/>
            <person name="Pore S.D."/>
            <person name="Arora P."/>
            <person name="Kapse N.G."/>
            <person name="Pandit P.S."/>
        </authorList>
    </citation>
    <scope>NUCLEOTIDE SEQUENCE [LARGE SCALE GENOMIC DNA]</scope>
    <source>
        <strain evidence="6 7">Dia-1</strain>
    </source>
</reference>
<evidence type="ECO:0000256" key="3">
    <source>
        <dbReference type="ARBA" id="ARBA00022801"/>
    </source>
</evidence>
<dbReference type="GO" id="GO:0006508">
    <property type="term" value="P:proteolysis"/>
    <property type="evidence" value="ECO:0007669"/>
    <property type="project" value="UniProtKB-KW"/>
</dbReference>
<comment type="similarity">
    <text evidence="1">Belongs to the peptidase S1C family.</text>
</comment>
<evidence type="ECO:0000313" key="6">
    <source>
        <dbReference type="EMBL" id="KJV10270.1"/>
    </source>
</evidence>
<dbReference type="GO" id="GO:0004252">
    <property type="term" value="F:serine-type endopeptidase activity"/>
    <property type="evidence" value="ECO:0007669"/>
    <property type="project" value="InterPro"/>
</dbReference>
<dbReference type="OrthoDB" id="9758917at2"/>
<dbReference type="InterPro" id="IPR009003">
    <property type="entry name" value="Peptidase_S1_PA"/>
</dbReference>
<dbReference type="Gene3D" id="2.30.42.10">
    <property type="match status" value="1"/>
</dbReference>
<feature type="domain" description="PDZ" evidence="5">
    <location>
        <begin position="254"/>
        <end position="338"/>
    </location>
</feature>
<dbReference type="AlphaFoldDB" id="A0A0F3IU43"/>
<dbReference type="Pfam" id="PF13180">
    <property type="entry name" value="PDZ_2"/>
    <property type="match status" value="1"/>
</dbReference>
<name>A0A0F3IU43_9PROT</name>
<dbReference type="PANTHER" id="PTHR43343:SF3">
    <property type="entry name" value="PROTEASE DO-LIKE 8, CHLOROPLASTIC"/>
    <property type="match status" value="1"/>
</dbReference>
<dbReference type="Gene3D" id="2.40.10.120">
    <property type="match status" value="1"/>
</dbReference>
<dbReference type="RefSeq" id="WP_045775063.1">
    <property type="nucleotide sequence ID" value="NZ_LAJY01000123.1"/>
</dbReference>
<accession>A0A0F3IU43</accession>
<dbReference type="PATRIC" id="fig|552518.3.peg.288"/>
<dbReference type="Proteomes" id="UP000033774">
    <property type="component" value="Unassembled WGS sequence"/>
</dbReference>
<dbReference type="FunFam" id="2.40.10.10:FF:000001">
    <property type="entry name" value="Periplasmic serine protease DegS"/>
    <property type="match status" value="1"/>
</dbReference>
<dbReference type="PROSITE" id="PS50106">
    <property type="entry name" value="PDZ"/>
    <property type="match status" value="1"/>
</dbReference>
<proteinExistence type="inferred from homology"/>
<evidence type="ECO:0000259" key="5">
    <source>
        <dbReference type="PROSITE" id="PS50106"/>
    </source>
</evidence>
<dbReference type="Pfam" id="PF13365">
    <property type="entry name" value="Trypsin_2"/>
    <property type="match status" value="1"/>
</dbReference>
<keyword evidence="7" id="KW-1185">Reference proteome</keyword>
<evidence type="ECO:0000256" key="4">
    <source>
        <dbReference type="ARBA" id="ARBA00022825"/>
    </source>
</evidence>
<dbReference type="InterPro" id="IPR001478">
    <property type="entry name" value="PDZ"/>
</dbReference>
<keyword evidence="3" id="KW-0378">Hydrolase</keyword>
<evidence type="ECO:0000256" key="1">
    <source>
        <dbReference type="ARBA" id="ARBA00010541"/>
    </source>
</evidence>
<dbReference type="SUPFAM" id="SSF50494">
    <property type="entry name" value="Trypsin-like serine proteases"/>
    <property type="match status" value="1"/>
</dbReference>
<protein>
    <submittedName>
        <fullName evidence="6">2-alkenal reductase</fullName>
    </submittedName>
</protein>
<organism evidence="6 7">
    <name type="scientific">Elstera litoralis</name>
    <dbReference type="NCBI Taxonomy" id="552518"/>
    <lineage>
        <taxon>Bacteria</taxon>
        <taxon>Pseudomonadati</taxon>
        <taxon>Pseudomonadota</taxon>
        <taxon>Alphaproteobacteria</taxon>
        <taxon>Rhodospirillales</taxon>
        <taxon>Rhodospirillaceae</taxon>
        <taxon>Elstera</taxon>
    </lineage>
</organism>
<dbReference type="InterPro" id="IPR001940">
    <property type="entry name" value="Peptidase_S1C"/>
</dbReference>